<comment type="function">
    <text evidence="5">Part of the twin-arginine translocation (Tat) system that transports large folded proteins containing a characteristic twin-arginine motif in their signal peptide across membranes.</text>
</comment>
<dbReference type="GO" id="GO:0009977">
    <property type="term" value="F:proton motive force dependent protein transmembrane transporter activity"/>
    <property type="evidence" value="ECO:0007669"/>
    <property type="project" value="TreeGrafter"/>
</dbReference>
<keyword evidence="5" id="KW-0813">Transport</keyword>
<dbReference type="PRINTS" id="PR01840">
    <property type="entry name" value="TATCFAMILY"/>
</dbReference>
<organism evidence="6 7">
    <name type="scientific">Moheibacter lacus</name>
    <dbReference type="NCBI Taxonomy" id="2745851"/>
    <lineage>
        <taxon>Bacteria</taxon>
        <taxon>Pseudomonadati</taxon>
        <taxon>Bacteroidota</taxon>
        <taxon>Flavobacteriia</taxon>
        <taxon>Flavobacteriales</taxon>
        <taxon>Weeksellaceae</taxon>
        <taxon>Moheibacter</taxon>
    </lineage>
</organism>
<dbReference type="Pfam" id="PF00902">
    <property type="entry name" value="TatC"/>
    <property type="match status" value="1"/>
</dbReference>
<keyword evidence="2 5" id="KW-0812">Transmembrane</keyword>
<feature type="transmembrane region" description="Helical" evidence="5">
    <location>
        <begin position="185"/>
        <end position="206"/>
    </location>
</feature>
<dbReference type="PANTHER" id="PTHR30371:SF0">
    <property type="entry name" value="SEC-INDEPENDENT PROTEIN TRANSLOCASE PROTEIN TATC, CHLOROPLASTIC-RELATED"/>
    <property type="match status" value="1"/>
</dbReference>
<keyword evidence="4 5" id="KW-0472">Membrane</keyword>
<name>A0A838ZPI4_9FLAO</name>
<keyword evidence="5" id="KW-0653">Protein transport</keyword>
<dbReference type="GO" id="GO:0065002">
    <property type="term" value="P:intracellular protein transmembrane transport"/>
    <property type="evidence" value="ECO:0007669"/>
    <property type="project" value="TreeGrafter"/>
</dbReference>
<evidence type="ECO:0000256" key="2">
    <source>
        <dbReference type="ARBA" id="ARBA00022692"/>
    </source>
</evidence>
<evidence type="ECO:0000256" key="4">
    <source>
        <dbReference type="ARBA" id="ARBA00023136"/>
    </source>
</evidence>
<comment type="similarity">
    <text evidence="5">Belongs to the TatC family.</text>
</comment>
<dbReference type="NCBIfam" id="TIGR00945">
    <property type="entry name" value="tatC"/>
    <property type="match status" value="1"/>
</dbReference>
<comment type="caution">
    <text evidence="5">Lacks conserved residue(s) required for the propagation of feature annotation.</text>
</comment>
<dbReference type="GO" id="GO:0033281">
    <property type="term" value="C:TAT protein transport complex"/>
    <property type="evidence" value="ECO:0007669"/>
    <property type="project" value="UniProtKB-UniRule"/>
</dbReference>
<proteinExistence type="inferred from homology"/>
<evidence type="ECO:0000256" key="1">
    <source>
        <dbReference type="ARBA" id="ARBA00004141"/>
    </source>
</evidence>
<dbReference type="InterPro" id="IPR002033">
    <property type="entry name" value="TatC"/>
</dbReference>
<gene>
    <name evidence="5 6" type="primary">tatC</name>
    <name evidence="6" type="ORF">HU137_06225</name>
</gene>
<evidence type="ECO:0000256" key="5">
    <source>
        <dbReference type="HAMAP-Rule" id="MF_00902"/>
    </source>
</evidence>
<feature type="transmembrane region" description="Helical" evidence="5">
    <location>
        <begin position="23"/>
        <end position="44"/>
    </location>
</feature>
<feature type="transmembrane region" description="Helical" evidence="5">
    <location>
        <begin position="97"/>
        <end position="116"/>
    </location>
</feature>
<evidence type="ECO:0000313" key="7">
    <source>
        <dbReference type="Proteomes" id="UP000552241"/>
    </source>
</evidence>
<keyword evidence="7" id="KW-1185">Reference proteome</keyword>
<feature type="transmembrane region" description="Helical" evidence="5">
    <location>
        <begin position="218"/>
        <end position="236"/>
    </location>
</feature>
<feature type="transmembrane region" description="Helical" evidence="5">
    <location>
        <begin position="137"/>
        <end position="165"/>
    </location>
</feature>
<protein>
    <recommendedName>
        <fullName evidence="5">Sec-independent protein translocase protein TatC</fullName>
    </recommendedName>
</protein>
<comment type="caution">
    <text evidence="6">The sequence shown here is derived from an EMBL/GenBank/DDBJ whole genome shotgun (WGS) entry which is preliminary data.</text>
</comment>
<dbReference type="Proteomes" id="UP000552241">
    <property type="component" value="Unassembled WGS sequence"/>
</dbReference>
<keyword evidence="3 5" id="KW-1133">Transmembrane helix</keyword>
<sequence length="278" mass="32078">MAENTEEKELTFLGHIYELRGHLIRCFIAILVGAVLCAVFWSYITDNFIMAPLTSDFFTYQLLNSLAEKIGMDPIYPEAFNYTKELKNLDPSGQITSQIYTILLCGLILAIPYVVWEVWRFIRPALTESEQSHANGTVIAVSFFFLIGVLFSYFFMLPFSVQFLYSYNPFGISNEWRLSGYTSMFVQTLLGMGLVFLFPVFAYFLAKIGVLTPHFLRTYRKHALVVIFVLAAVITPSDIMSMMIAAIPLLFLYEFSIYITQYVFNKQIERDKRELMKN</sequence>
<dbReference type="HAMAP" id="MF_00902">
    <property type="entry name" value="TatC"/>
    <property type="match status" value="1"/>
</dbReference>
<dbReference type="GO" id="GO:0043953">
    <property type="term" value="P:protein transport by the Tat complex"/>
    <property type="evidence" value="ECO:0007669"/>
    <property type="project" value="UniProtKB-UniRule"/>
</dbReference>
<dbReference type="RefSeq" id="WP_182042923.1">
    <property type="nucleotide sequence ID" value="NZ_JACDZE010000001.1"/>
</dbReference>
<comment type="subunit">
    <text evidence="5">Forms a complex with TatA.</text>
</comment>
<reference evidence="6 7" key="1">
    <citation type="submission" date="2020-07" db="EMBL/GenBank/DDBJ databases">
        <title>Moheibacter lacus sp. nov., a member of the family Flavobacteriaceae isolated from freshwater lake sediment.</title>
        <authorList>
            <person name="Liu Y."/>
        </authorList>
    </citation>
    <scope>NUCLEOTIDE SEQUENCE [LARGE SCALE GENOMIC DNA]</scope>
    <source>
        <strain evidence="6 7">BDHS18</strain>
    </source>
</reference>
<comment type="subcellular location">
    <subcellularLocation>
        <location evidence="5">Cell membrane</location>
        <topology evidence="5">Multi-pass membrane protein</topology>
    </subcellularLocation>
    <subcellularLocation>
        <location evidence="1">Membrane</location>
        <topology evidence="1">Multi-pass membrane protein</topology>
    </subcellularLocation>
</comment>
<evidence type="ECO:0000256" key="3">
    <source>
        <dbReference type="ARBA" id="ARBA00022989"/>
    </source>
</evidence>
<dbReference type="EMBL" id="JACDZE010000001">
    <property type="protein sequence ID" value="MBA5629367.1"/>
    <property type="molecule type" value="Genomic_DNA"/>
</dbReference>
<keyword evidence="5" id="KW-0811">Translocation</keyword>
<dbReference type="AlphaFoldDB" id="A0A838ZPI4"/>
<accession>A0A838ZPI4</accession>
<evidence type="ECO:0000313" key="6">
    <source>
        <dbReference type="EMBL" id="MBA5629367.1"/>
    </source>
</evidence>
<dbReference type="PANTHER" id="PTHR30371">
    <property type="entry name" value="SEC-INDEPENDENT PROTEIN TRANSLOCASE PROTEIN TATC"/>
    <property type="match status" value="1"/>
</dbReference>
<keyword evidence="5" id="KW-1003">Cell membrane</keyword>